<reference evidence="1 2" key="1">
    <citation type="submission" date="2019-03" db="EMBL/GenBank/DDBJ databases">
        <title>Metabolic potential of uncultured bacteria and archaea associated with petroleum seepage in deep-sea sediments.</title>
        <authorList>
            <person name="Dong X."/>
            <person name="Hubert C."/>
        </authorList>
    </citation>
    <scope>NUCLEOTIDE SEQUENCE [LARGE SCALE GENOMIC DNA]</scope>
    <source>
        <strain evidence="1">E44_bin18</strain>
    </source>
</reference>
<evidence type="ECO:0000313" key="1">
    <source>
        <dbReference type="EMBL" id="TET46008.1"/>
    </source>
</evidence>
<comment type="caution">
    <text evidence="1">The sequence shown here is derived from an EMBL/GenBank/DDBJ whole genome shotgun (WGS) entry which is preliminary data.</text>
</comment>
<dbReference type="InterPro" id="IPR038555">
    <property type="entry name" value="Zincin_1_sf"/>
</dbReference>
<dbReference type="Gene3D" id="3.30.2010.20">
    <property type="match status" value="1"/>
</dbReference>
<dbReference type="Proteomes" id="UP000315525">
    <property type="component" value="Unassembled WGS sequence"/>
</dbReference>
<dbReference type="CDD" id="cd12952">
    <property type="entry name" value="MMP_ACEL2062"/>
    <property type="match status" value="1"/>
</dbReference>
<dbReference type="Pfam" id="PF06262">
    <property type="entry name" value="Zincin_1"/>
    <property type="match status" value="1"/>
</dbReference>
<evidence type="ECO:0000313" key="2">
    <source>
        <dbReference type="Proteomes" id="UP000315525"/>
    </source>
</evidence>
<dbReference type="SUPFAM" id="SSF55486">
    <property type="entry name" value="Metalloproteases ('zincins'), catalytic domain"/>
    <property type="match status" value="1"/>
</dbReference>
<proteinExistence type="predicted"/>
<name>A0A523UTY3_UNCT6</name>
<dbReference type="EMBL" id="SOJN01000070">
    <property type="protein sequence ID" value="TET46008.1"/>
    <property type="molecule type" value="Genomic_DNA"/>
</dbReference>
<accession>A0A523UTY3</accession>
<dbReference type="InterPro" id="IPR010428">
    <property type="entry name" value="Zincin_1"/>
</dbReference>
<sequence length="124" mass="14252">MLMDTSRFLKLVQEAMEELPDEFRQALKYIHVDVEDWPDPELLERLGYGKGALLLGLYHGVPLTKRRGWSLPGMPDRIVIYKGPIEKVCSSDEEIKEKVRTTVLHEIGHLFGLDDQKLKEDGYG</sequence>
<protein>
    <submittedName>
        <fullName evidence="1">Metallopeptidase family protein</fullName>
    </submittedName>
</protein>
<dbReference type="AlphaFoldDB" id="A0A523UTY3"/>
<gene>
    <name evidence="1" type="ORF">E3J62_05580</name>
</gene>
<organism evidence="1 2">
    <name type="scientific">candidate division TA06 bacterium</name>
    <dbReference type="NCBI Taxonomy" id="2250710"/>
    <lineage>
        <taxon>Bacteria</taxon>
        <taxon>Bacteria division TA06</taxon>
    </lineage>
</organism>